<dbReference type="Proteomes" id="UP001314241">
    <property type="component" value="Unassembled WGS sequence"/>
</dbReference>
<dbReference type="Pfam" id="PF09515">
    <property type="entry name" value="Thia_YuaJ"/>
    <property type="match status" value="1"/>
</dbReference>
<keyword evidence="1" id="KW-0812">Transmembrane</keyword>
<dbReference type="NCBIfam" id="TIGR02357">
    <property type="entry name" value="ECF_ThiT_YuaJ"/>
    <property type="match status" value="1"/>
</dbReference>
<sequence length="187" mass="20364">MQSKSNLLFITEVALFVALSVILKFFAISAWGQGGDISLQMVPTMIMALRYGYKGGLTTGLLFGLIQLLLGAYIVHPVQAVLDYPMAFMLVGYTAIVAGPFQKALSQRTFGKASLYLTLGGLFGGTLRFLAHFASAIIFFGSYAPKGENVWLYSFVYNVSYVLPSTVVSIVAVALIVRLYPNLVRVQ</sequence>
<proteinExistence type="predicted"/>
<organism evidence="2 3">
    <name type="scientific">Eupransor demetentiae</name>
    <dbReference type="NCBI Taxonomy" id="3109584"/>
    <lineage>
        <taxon>Bacteria</taxon>
        <taxon>Bacillati</taxon>
        <taxon>Bacillota</taxon>
        <taxon>Bacilli</taxon>
        <taxon>Lactobacillales</taxon>
        <taxon>Lactobacillaceae</taxon>
        <taxon>Eupransor</taxon>
    </lineage>
</organism>
<feature type="transmembrane region" description="Helical" evidence="1">
    <location>
        <begin position="60"/>
        <end position="78"/>
    </location>
</feature>
<gene>
    <name evidence="2" type="ORF">R54876_GBNLAHCA_00517</name>
</gene>
<keyword evidence="3" id="KW-1185">Reference proteome</keyword>
<dbReference type="InterPro" id="IPR012651">
    <property type="entry name" value="Thia_Transptr_ThiT"/>
</dbReference>
<keyword evidence="1" id="KW-0472">Membrane</keyword>
<feature type="transmembrane region" description="Helical" evidence="1">
    <location>
        <begin position="7"/>
        <end position="31"/>
    </location>
</feature>
<reference evidence="2 3" key="1">
    <citation type="submission" date="2024-01" db="EMBL/GenBank/DDBJ databases">
        <authorList>
            <person name="Botero Cardona J."/>
        </authorList>
    </citation>
    <scope>NUCLEOTIDE SEQUENCE [LARGE SCALE GENOMIC DNA]</scope>
    <source>
        <strain evidence="2 3">LMG 33000</strain>
    </source>
</reference>
<dbReference type="EMBL" id="CAWVOH010000001">
    <property type="protein sequence ID" value="CAK8053958.1"/>
    <property type="molecule type" value="Genomic_DNA"/>
</dbReference>
<evidence type="ECO:0000313" key="3">
    <source>
        <dbReference type="Proteomes" id="UP001314241"/>
    </source>
</evidence>
<feature type="transmembrane region" description="Helical" evidence="1">
    <location>
        <begin position="84"/>
        <end position="101"/>
    </location>
</feature>
<comment type="caution">
    <text evidence="2">The sequence shown here is derived from an EMBL/GenBank/DDBJ whole genome shotgun (WGS) entry which is preliminary data.</text>
</comment>
<evidence type="ECO:0000313" key="2">
    <source>
        <dbReference type="EMBL" id="CAK8053958.1"/>
    </source>
</evidence>
<dbReference type="RefSeq" id="WP_349641503.1">
    <property type="nucleotide sequence ID" value="NZ_CAWVOH010000001.1"/>
</dbReference>
<feature type="transmembrane region" description="Helical" evidence="1">
    <location>
        <begin position="113"/>
        <end position="141"/>
    </location>
</feature>
<feature type="transmembrane region" description="Helical" evidence="1">
    <location>
        <begin position="161"/>
        <end position="180"/>
    </location>
</feature>
<name>A0ABM9N474_9LACO</name>
<evidence type="ECO:0000256" key="1">
    <source>
        <dbReference type="SAM" id="Phobius"/>
    </source>
</evidence>
<dbReference type="Gene3D" id="1.10.1760.20">
    <property type="match status" value="1"/>
</dbReference>
<keyword evidence="1" id="KW-1133">Transmembrane helix</keyword>
<protein>
    <submittedName>
        <fullName evidence="2">Thiamine transporter ThiT (ThiT)</fullName>
    </submittedName>
</protein>
<accession>A0ABM9N474</accession>